<keyword evidence="3" id="KW-1185">Reference proteome</keyword>
<feature type="region of interest" description="Disordered" evidence="1">
    <location>
        <begin position="40"/>
        <end position="149"/>
    </location>
</feature>
<dbReference type="EMBL" id="BTSX01000006">
    <property type="protein sequence ID" value="GMT06877.1"/>
    <property type="molecule type" value="Genomic_DNA"/>
</dbReference>
<feature type="non-terminal residue" evidence="2">
    <location>
        <position position="149"/>
    </location>
</feature>
<evidence type="ECO:0000256" key="1">
    <source>
        <dbReference type="SAM" id="MobiDB-lite"/>
    </source>
</evidence>
<feature type="compositionally biased region" description="Low complexity" evidence="1">
    <location>
        <begin position="78"/>
        <end position="100"/>
    </location>
</feature>
<evidence type="ECO:0000313" key="2">
    <source>
        <dbReference type="EMBL" id="GMT06877.1"/>
    </source>
</evidence>
<accession>A0AAV5UIT4</accession>
<organism evidence="2 3">
    <name type="scientific">Pristionchus entomophagus</name>
    <dbReference type="NCBI Taxonomy" id="358040"/>
    <lineage>
        <taxon>Eukaryota</taxon>
        <taxon>Metazoa</taxon>
        <taxon>Ecdysozoa</taxon>
        <taxon>Nematoda</taxon>
        <taxon>Chromadorea</taxon>
        <taxon>Rhabditida</taxon>
        <taxon>Rhabditina</taxon>
        <taxon>Diplogasteromorpha</taxon>
        <taxon>Diplogasteroidea</taxon>
        <taxon>Neodiplogasteridae</taxon>
        <taxon>Pristionchus</taxon>
    </lineage>
</organism>
<comment type="caution">
    <text evidence="2">The sequence shown here is derived from an EMBL/GenBank/DDBJ whole genome shotgun (WGS) entry which is preliminary data.</text>
</comment>
<sequence length="149" mass="15785">PPPTTYEDPTVPLPQPPPPPPRSPLLDQITDRTKKLLPKVVLRNILPGREQRRGETPSLEGQSYGTAEGQVNSPTAVSLPSGDLDSLGLTGARTPPQQNEPSPPPPVTASDAPPRTSPPSSGSSRELPVLPSERRSPPRGASLEEPPPR</sequence>
<gene>
    <name evidence="2" type="ORF">PENTCL1PPCAC_29051</name>
</gene>
<name>A0AAV5UIT4_9BILA</name>
<proteinExistence type="predicted"/>
<reference evidence="2" key="1">
    <citation type="submission" date="2023-10" db="EMBL/GenBank/DDBJ databases">
        <title>Genome assembly of Pristionchus species.</title>
        <authorList>
            <person name="Yoshida K."/>
            <person name="Sommer R.J."/>
        </authorList>
    </citation>
    <scope>NUCLEOTIDE SEQUENCE</scope>
    <source>
        <strain evidence="2">RS0144</strain>
    </source>
</reference>
<feature type="compositionally biased region" description="Low complexity" evidence="1">
    <location>
        <begin position="108"/>
        <end position="128"/>
    </location>
</feature>
<dbReference type="Proteomes" id="UP001432027">
    <property type="component" value="Unassembled WGS sequence"/>
</dbReference>
<evidence type="ECO:0000313" key="3">
    <source>
        <dbReference type="Proteomes" id="UP001432027"/>
    </source>
</evidence>
<feature type="region of interest" description="Disordered" evidence="1">
    <location>
        <begin position="1"/>
        <end position="27"/>
    </location>
</feature>
<feature type="non-terminal residue" evidence="2">
    <location>
        <position position="1"/>
    </location>
</feature>
<dbReference type="AlphaFoldDB" id="A0AAV5UIT4"/>
<feature type="compositionally biased region" description="Pro residues" evidence="1">
    <location>
        <begin position="11"/>
        <end position="23"/>
    </location>
</feature>
<feature type="compositionally biased region" description="Polar residues" evidence="1">
    <location>
        <begin position="59"/>
        <end position="76"/>
    </location>
</feature>
<protein>
    <submittedName>
        <fullName evidence="2">Uncharacterized protein</fullName>
    </submittedName>
</protein>